<keyword evidence="3" id="KW-1185">Reference proteome</keyword>
<feature type="compositionally biased region" description="Polar residues" evidence="1">
    <location>
        <begin position="86"/>
        <end position="97"/>
    </location>
</feature>
<dbReference type="Proteomes" id="UP000886520">
    <property type="component" value="Chromosome 12"/>
</dbReference>
<proteinExistence type="predicted"/>
<name>A0A9D4UR81_ADICA</name>
<reference evidence="2" key="1">
    <citation type="submission" date="2021-01" db="EMBL/GenBank/DDBJ databases">
        <title>Adiantum capillus-veneris genome.</title>
        <authorList>
            <person name="Fang Y."/>
            <person name="Liao Q."/>
        </authorList>
    </citation>
    <scope>NUCLEOTIDE SEQUENCE</scope>
    <source>
        <strain evidence="2">H3</strain>
        <tissue evidence="2">Leaf</tissue>
    </source>
</reference>
<evidence type="ECO:0000256" key="1">
    <source>
        <dbReference type="SAM" id="MobiDB-lite"/>
    </source>
</evidence>
<organism evidence="2 3">
    <name type="scientific">Adiantum capillus-veneris</name>
    <name type="common">Maidenhair fern</name>
    <dbReference type="NCBI Taxonomy" id="13818"/>
    <lineage>
        <taxon>Eukaryota</taxon>
        <taxon>Viridiplantae</taxon>
        <taxon>Streptophyta</taxon>
        <taxon>Embryophyta</taxon>
        <taxon>Tracheophyta</taxon>
        <taxon>Polypodiopsida</taxon>
        <taxon>Polypodiidae</taxon>
        <taxon>Polypodiales</taxon>
        <taxon>Pteridineae</taxon>
        <taxon>Pteridaceae</taxon>
        <taxon>Vittarioideae</taxon>
        <taxon>Adiantum</taxon>
    </lineage>
</organism>
<sequence>MAQEGNVPSGFGSCFPPFNFVGSSNVRIPPPQRSMVVPFGSMPTSTSFQLQHHFLIVPLNGPTRPASFDEEVVYDSQPVVSHPLDLNSQEPSSTPQGERTRRMDRQVMHRQLCQLLHQNGEEGHQQVAN</sequence>
<dbReference type="AlphaFoldDB" id="A0A9D4UR81"/>
<protein>
    <submittedName>
        <fullName evidence="2">Uncharacterized protein</fullName>
    </submittedName>
</protein>
<evidence type="ECO:0000313" key="2">
    <source>
        <dbReference type="EMBL" id="KAI5072613.1"/>
    </source>
</evidence>
<comment type="caution">
    <text evidence="2">The sequence shown here is derived from an EMBL/GenBank/DDBJ whole genome shotgun (WGS) entry which is preliminary data.</text>
</comment>
<feature type="region of interest" description="Disordered" evidence="1">
    <location>
        <begin position="79"/>
        <end position="106"/>
    </location>
</feature>
<accession>A0A9D4UR81</accession>
<evidence type="ECO:0000313" key="3">
    <source>
        <dbReference type="Proteomes" id="UP000886520"/>
    </source>
</evidence>
<gene>
    <name evidence="2" type="ORF">GOP47_0012719</name>
</gene>
<dbReference type="EMBL" id="JABFUD020000012">
    <property type="protein sequence ID" value="KAI5072613.1"/>
    <property type="molecule type" value="Genomic_DNA"/>
</dbReference>